<keyword evidence="4" id="KW-1185">Reference proteome</keyword>
<name>A0AAD5TGN2_9FUNG</name>
<evidence type="ECO:0000256" key="1">
    <source>
        <dbReference type="SAM" id="MobiDB-lite"/>
    </source>
</evidence>
<evidence type="ECO:0000313" key="3">
    <source>
        <dbReference type="EMBL" id="KAJ3176048.1"/>
    </source>
</evidence>
<evidence type="ECO:0000313" key="4">
    <source>
        <dbReference type="Proteomes" id="UP001212152"/>
    </source>
</evidence>
<organism evidence="3 4">
    <name type="scientific">Geranomyces variabilis</name>
    <dbReference type="NCBI Taxonomy" id="109894"/>
    <lineage>
        <taxon>Eukaryota</taxon>
        <taxon>Fungi</taxon>
        <taxon>Fungi incertae sedis</taxon>
        <taxon>Chytridiomycota</taxon>
        <taxon>Chytridiomycota incertae sedis</taxon>
        <taxon>Chytridiomycetes</taxon>
        <taxon>Spizellomycetales</taxon>
        <taxon>Powellomycetaceae</taxon>
        <taxon>Geranomyces</taxon>
    </lineage>
</organism>
<proteinExistence type="predicted"/>
<protein>
    <submittedName>
        <fullName evidence="3">Uncharacterized protein</fullName>
    </submittedName>
</protein>
<feature type="chain" id="PRO_5042054938" evidence="2">
    <location>
        <begin position="19"/>
        <end position="424"/>
    </location>
</feature>
<accession>A0AAD5TGN2</accession>
<feature type="region of interest" description="Disordered" evidence="1">
    <location>
        <begin position="64"/>
        <end position="88"/>
    </location>
</feature>
<dbReference type="SUPFAM" id="SSF52047">
    <property type="entry name" value="RNI-like"/>
    <property type="match status" value="1"/>
</dbReference>
<keyword evidence="2" id="KW-0732">Signal</keyword>
<comment type="caution">
    <text evidence="3">The sequence shown here is derived from an EMBL/GenBank/DDBJ whole genome shotgun (WGS) entry which is preliminary data.</text>
</comment>
<evidence type="ECO:0000256" key="2">
    <source>
        <dbReference type="SAM" id="SignalP"/>
    </source>
</evidence>
<reference evidence="3" key="1">
    <citation type="submission" date="2020-05" db="EMBL/GenBank/DDBJ databases">
        <title>Phylogenomic resolution of chytrid fungi.</title>
        <authorList>
            <person name="Stajich J.E."/>
            <person name="Amses K."/>
            <person name="Simmons R."/>
            <person name="Seto K."/>
            <person name="Myers J."/>
            <person name="Bonds A."/>
            <person name="Quandt C.A."/>
            <person name="Barry K."/>
            <person name="Liu P."/>
            <person name="Grigoriev I."/>
            <person name="Longcore J.E."/>
            <person name="James T.Y."/>
        </authorList>
    </citation>
    <scope>NUCLEOTIDE SEQUENCE</scope>
    <source>
        <strain evidence="3">JEL0379</strain>
    </source>
</reference>
<sequence>MLALLPWALATALKRDLAIDLSWLLSASAGNSPTADNNNNNTNSCPHYFSYYCNDQCLQNAERDHKHEHEDEDEDEEAHAASPGKHAVNDYDYFNRSIEYGHVFSDDDDEDNEEDEDNRTVVTLTSSEPSAWFDADDGLASLEMLLNHPQIVETLIQRAPRLRFLCTRTYYHSLKALPVSFLNTHHTRRLTLEPPATDTLWIGDIGNVLTHTPFLTTLHLAGSSAAVSNLLAKILMDACPLLTDLSVSTSDAITHGFLRRLRLAHLASLSLKDLPGLPAQTALVIALENHPQLRSLAIINLPAVASPDDSFIVEDQAQPHTALRILDVSNSAIPTPLLPLLTPNLTSLAMRSMPWQINLPPIVLALPQLTRVDVRGSRGNTSGAAVRAGVVVLDGMPAAGDTARAPTSKSGVPLTTRLVRAFSM</sequence>
<dbReference type="AlphaFoldDB" id="A0AAD5TGN2"/>
<feature type="signal peptide" evidence="2">
    <location>
        <begin position="1"/>
        <end position="18"/>
    </location>
</feature>
<dbReference type="EMBL" id="JADGJQ010000045">
    <property type="protein sequence ID" value="KAJ3176048.1"/>
    <property type="molecule type" value="Genomic_DNA"/>
</dbReference>
<gene>
    <name evidence="3" type="ORF">HDU87_005565</name>
</gene>
<dbReference type="Gene3D" id="3.80.10.10">
    <property type="entry name" value="Ribonuclease Inhibitor"/>
    <property type="match status" value="1"/>
</dbReference>
<dbReference type="InterPro" id="IPR032675">
    <property type="entry name" value="LRR_dom_sf"/>
</dbReference>
<dbReference type="Proteomes" id="UP001212152">
    <property type="component" value="Unassembled WGS sequence"/>
</dbReference>